<evidence type="ECO:0000256" key="3">
    <source>
        <dbReference type="ARBA" id="ARBA00022833"/>
    </source>
</evidence>
<dbReference type="InterPro" id="IPR013083">
    <property type="entry name" value="Znf_RING/FYVE/PHD"/>
</dbReference>
<evidence type="ECO:0000256" key="2">
    <source>
        <dbReference type="ARBA" id="ARBA00022771"/>
    </source>
</evidence>
<keyword evidence="5" id="KW-0812">Transmembrane</keyword>
<gene>
    <name evidence="7" type="ORF">Edafosvirus1_135</name>
</gene>
<feature type="transmembrane region" description="Helical" evidence="5">
    <location>
        <begin position="355"/>
        <end position="380"/>
    </location>
</feature>
<dbReference type="PANTHER" id="PTHR14155">
    <property type="entry name" value="RING FINGER DOMAIN-CONTAINING"/>
    <property type="match status" value="1"/>
</dbReference>
<dbReference type="SMART" id="SM00184">
    <property type="entry name" value="RING"/>
    <property type="match status" value="1"/>
</dbReference>
<organism evidence="7">
    <name type="scientific">Edafosvirus sp</name>
    <dbReference type="NCBI Taxonomy" id="2487765"/>
    <lineage>
        <taxon>Viruses</taxon>
        <taxon>Varidnaviria</taxon>
        <taxon>Bamfordvirae</taxon>
        <taxon>Nucleocytoviricota</taxon>
        <taxon>Megaviricetes</taxon>
        <taxon>Imitervirales</taxon>
        <taxon>Mimiviridae</taxon>
        <taxon>Klosneuvirinae</taxon>
    </lineage>
</organism>
<feature type="domain" description="RING-type" evidence="6">
    <location>
        <begin position="425"/>
        <end position="465"/>
    </location>
</feature>
<evidence type="ECO:0000256" key="4">
    <source>
        <dbReference type="PROSITE-ProRule" id="PRU00175"/>
    </source>
</evidence>
<feature type="transmembrane region" description="Helical" evidence="5">
    <location>
        <begin position="43"/>
        <end position="65"/>
    </location>
</feature>
<evidence type="ECO:0000259" key="6">
    <source>
        <dbReference type="PROSITE" id="PS50089"/>
    </source>
</evidence>
<reference evidence="7" key="1">
    <citation type="submission" date="2018-10" db="EMBL/GenBank/DDBJ databases">
        <title>Hidden diversity of soil giant viruses.</title>
        <authorList>
            <person name="Schulz F."/>
            <person name="Alteio L."/>
            <person name="Goudeau D."/>
            <person name="Ryan E.M."/>
            <person name="Malmstrom R.R."/>
            <person name="Blanchard J."/>
            <person name="Woyke T."/>
        </authorList>
    </citation>
    <scope>NUCLEOTIDE SEQUENCE</scope>
    <source>
        <strain evidence="7">EDV1</strain>
    </source>
</reference>
<protein>
    <submittedName>
        <fullName evidence="7">E3 ubiquitin-protein ligase ATL41-like</fullName>
    </submittedName>
</protein>
<keyword evidence="2 4" id="KW-0863">Zinc-finger</keyword>
<dbReference type="Gene3D" id="3.30.40.10">
    <property type="entry name" value="Zinc/RING finger domain, C3HC4 (zinc finger)"/>
    <property type="match status" value="1"/>
</dbReference>
<dbReference type="EMBL" id="MK072066">
    <property type="protein sequence ID" value="AYV77804.1"/>
    <property type="molecule type" value="Genomic_DNA"/>
</dbReference>
<accession>A0A3G4ZU14</accession>
<evidence type="ECO:0000256" key="1">
    <source>
        <dbReference type="ARBA" id="ARBA00022723"/>
    </source>
</evidence>
<sequence>MRQGDCDCLSKCKFECGPDNNYECCRPSPDHDGAYICIRCCNWFFLILPTLIIGLPCLIVGLAGFNNIVNLNIDINNSMTDTNNSIAYNNSLIALENNRTANENDRTTIYNAQIQIDYPRVQLSYNLTKSNYSYNVVQTKCNYTNETLSIPQCSFAGTNDLMIDYCQSAGVCINQTCDPCYYVCKTKECTIYEQQKLCVDKMKSDGCRVDYNFYTTYLCNNNPINNYAMCQSECVDFSCLDYDHTCSCQCFNNNTKICPVVKQYMVKTILYAYYKVNDLYYQIYNQTQICKIEDTQCLNLLVTISNSINYVYYSRTNPGKYFYDLQQLYQSYKPYKPYLQYIYNWKNYDQDQQNINLIIVGSIFVIFGLFMLLNEFLLMYPCCNCYTVLCQWMVHSRNQPKNPGKETTVVVTVNPLERKASELQCSICFTDLKTKVTKSLPCKHTFHTECIDTWTTTKPTCPLCRGSTIV</sequence>
<keyword evidence="1" id="KW-0479">Metal-binding</keyword>
<dbReference type="GO" id="GO:0008270">
    <property type="term" value="F:zinc ion binding"/>
    <property type="evidence" value="ECO:0007669"/>
    <property type="project" value="UniProtKB-KW"/>
</dbReference>
<evidence type="ECO:0000256" key="5">
    <source>
        <dbReference type="SAM" id="Phobius"/>
    </source>
</evidence>
<proteinExistence type="predicted"/>
<keyword evidence="5" id="KW-1133">Transmembrane helix</keyword>
<name>A0A3G4ZU14_9VIRU</name>
<dbReference type="Pfam" id="PF13639">
    <property type="entry name" value="zf-RING_2"/>
    <property type="match status" value="1"/>
</dbReference>
<dbReference type="InterPro" id="IPR053238">
    <property type="entry name" value="RING-H2_zinc_finger"/>
</dbReference>
<dbReference type="InterPro" id="IPR001841">
    <property type="entry name" value="Znf_RING"/>
</dbReference>
<evidence type="ECO:0000313" key="7">
    <source>
        <dbReference type="EMBL" id="AYV77804.1"/>
    </source>
</evidence>
<keyword evidence="5" id="KW-0472">Membrane</keyword>
<dbReference type="PANTHER" id="PTHR14155:SF627">
    <property type="entry name" value="OS06G0192800 PROTEIN"/>
    <property type="match status" value="1"/>
</dbReference>
<dbReference type="PROSITE" id="PS50089">
    <property type="entry name" value="ZF_RING_2"/>
    <property type="match status" value="1"/>
</dbReference>
<dbReference type="SUPFAM" id="SSF57850">
    <property type="entry name" value="RING/U-box"/>
    <property type="match status" value="1"/>
</dbReference>
<keyword evidence="3" id="KW-0862">Zinc</keyword>